<evidence type="ECO:0000259" key="2">
    <source>
        <dbReference type="Pfam" id="PF06030"/>
    </source>
</evidence>
<sequence>MEAELPVNQKDVKKTYFDLSVMANQIQTVYILLTNNTNKPVTVEPQINEAKTNNNGNVQYDKNTIKRDPQLKKIITDYVKVQRDIVISPNDSVRLPIEIKIPKEGFEGILLGGILLQQKSSELDEVKEAKEGLGIKNNYAYVVAIQLDEKNEAIKPELGLNEVKANQKNYRNVITASLQNKTPVLINQLEAKAKIFKNKQLLYTHEQKTMQMAPMSNFEFAIPLQGKELKPGKYILEMEANSLQNHWRFTKEFEIKSNEAKQLNSLDVTIKKDDTWFIVGFVLFCFLLCFILVLILKKKSKKNLENG</sequence>
<gene>
    <name evidence="4" type="ORF">IV74_GL000277</name>
</gene>
<accession>A0A0R2HX16</accession>
<evidence type="ECO:0000256" key="1">
    <source>
        <dbReference type="SAM" id="Phobius"/>
    </source>
</evidence>
<feature type="transmembrane region" description="Helical" evidence="1">
    <location>
        <begin position="276"/>
        <end position="296"/>
    </location>
</feature>
<keyword evidence="1" id="KW-0472">Membrane</keyword>
<dbReference type="RefSeq" id="WP_160113848.1">
    <property type="nucleotide sequence ID" value="NZ_JQBS01000007.1"/>
</dbReference>
<dbReference type="InterPro" id="IPR021759">
    <property type="entry name" value="WxLIP_HBD"/>
</dbReference>
<name>A0A0R2HX16_CARDV</name>
<protein>
    <submittedName>
        <fullName evidence="4">C-terminal membrane anchored cell surface protein</fullName>
    </submittedName>
</protein>
<evidence type="ECO:0000313" key="5">
    <source>
        <dbReference type="Proteomes" id="UP000051658"/>
    </source>
</evidence>
<dbReference type="Pfam" id="PF11797">
    <property type="entry name" value="WxLIP_HBD"/>
    <property type="match status" value="1"/>
</dbReference>
<evidence type="ECO:0000313" key="4">
    <source>
        <dbReference type="EMBL" id="KRN57296.1"/>
    </source>
</evidence>
<dbReference type="eggNOG" id="COG4072">
    <property type="taxonomic scope" value="Bacteria"/>
</dbReference>
<proteinExistence type="predicted"/>
<reference evidence="4 5" key="1">
    <citation type="journal article" date="2015" name="Genome Announc.">
        <title>Expanding the biotechnology potential of lactobacilli through comparative genomics of 213 strains and associated genera.</title>
        <authorList>
            <person name="Sun Z."/>
            <person name="Harris H.M."/>
            <person name="McCann A."/>
            <person name="Guo C."/>
            <person name="Argimon S."/>
            <person name="Zhang W."/>
            <person name="Yang X."/>
            <person name="Jeffery I.B."/>
            <person name="Cooney J.C."/>
            <person name="Kagawa T.F."/>
            <person name="Liu W."/>
            <person name="Song Y."/>
            <person name="Salvetti E."/>
            <person name="Wrobel A."/>
            <person name="Rasinkangas P."/>
            <person name="Parkhill J."/>
            <person name="Rea M.C."/>
            <person name="O'Sullivan O."/>
            <person name="Ritari J."/>
            <person name="Douillard F.P."/>
            <person name="Paul Ross R."/>
            <person name="Yang R."/>
            <person name="Briner A.E."/>
            <person name="Felis G.E."/>
            <person name="de Vos W.M."/>
            <person name="Barrangou R."/>
            <person name="Klaenhammer T.R."/>
            <person name="Caufield P.W."/>
            <person name="Cui Y."/>
            <person name="Zhang H."/>
            <person name="O'Toole P.W."/>
        </authorList>
    </citation>
    <scope>NUCLEOTIDE SEQUENCE [LARGE SCALE GENOMIC DNA]</scope>
    <source>
        <strain evidence="4 5">DSM 20623</strain>
    </source>
</reference>
<keyword evidence="1" id="KW-0812">Transmembrane</keyword>
<comment type="caution">
    <text evidence="4">The sequence shown here is derived from an EMBL/GenBank/DDBJ whole genome shotgun (WGS) entry which is preliminary data.</text>
</comment>
<dbReference type="AlphaFoldDB" id="A0A0R2HX16"/>
<organism evidence="4 5">
    <name type="scientific">Carnobacterium divergens DSM 20623</name>
    <dbReference type="NCBI Taxonomy" id="1449336"/>
    <lineage>
        <taxon>Bacteria</taxon>
        <taxon>Bacillati</taxon>
        <taxon>Bacillota</taxon>
        <taxon>Bacilli</taxon>
        <taxon>Lactobacillales</taxon>
        <taxon>Carnobacteriaceae</taxon>
        <taxon>Carnobacterium</taxon>
    </lineage>
</organism>
<dbReference type="InterPro" id="IPR010317">
    <property type="entry name" value="WxLIP_PGBD"/>
</dbReference>
<feature type="domain" description="WxL Interacting Protein host binding" evidence="3">
    <location>
        <begin position="131"/>
        <end position="264"/>
    </location>
</feature>
<dbReference type="PATRIC" id="fig|1449336.4.peg.282"/>
<keyword evidence="5" id="KW-1185">Reference proteome</keyword>
<dbReference type="GeneID" id="89588274"/>
<dbReference type="Pfam" id="PF06030">
    <property type="entry name" value="WxLIP_PGBD"/>
    <property type="match status" value="1"/>
</dbReference>
<feature type="domain" description="WxL Interacting Protein peptidoglycan binding" evidence="2">
    <location>
        <begin position="2"/>
        <end position="117"/>
    </location>
</feature>
<dbReference type="Proteomes" id="UP000051658">
    <property type="component" value="Unassembled WGS sequence"/>
</dbReference>
<keyword evidence="1" id="KW-1133">Transmembrane helix</keyword>
<dbReference type="EMBL" id="JQBS01000007">
    <property type="protein sequence ID" value="KRN57296.1"/>
    <property type="molecule type" value="Genomic_DNA"/>
</dbReference>
<evidence type="ECO:0000259" key="3">
    <source>
        <dbReference type="Pfam" id="PF11797"/>
    </source>
</evidence>